<dbReference type="Pfam" id="PF01037">
    <property type="entry name" value="AsnC_trans_reg"/>
    <property type="match status" value="1"/>
</dbReference>
<dbReference type="SUPFAM" id="SSF46785">
    <property type="entry name" value="Winged helix' DNA-binding domain"/>
    <property type="match status" value="1"/>
</dbReference>
<keyword evidence="2" id="KW-0238">DNA-binding</keyword>
<dbReference type="SUPFAM" id="SSF54909">
    <property type="entry name" value="Dimeric alpha+beta barrel"/>
    <property type="match status" value="1"/>
</dbReference>
<dbReference type="Proteomes" id="UP000662957">
    <property type="component" value="Chromosome"/>
</dbReference>
<organism evidence="5 6">
    <name type="scientific">Brevundimonas fontaquae</name>
    <dbReference type="NCBI Taxonomy" id="2813778"/>
    <lineage>
        <taxon>Bacteria</taxon>
        <taxon>Pseudomonadati</taxon>
        <taxon>Pseudomonadota</taxon>
        <taxon>Alphaproteobacteria</taxon>
        <taxon>Caulobacterales</taxon>
        <taxon>Caulobacteraceae</taxon>
        <taxon>Brevundimonas</taxon>
    </lineage>
</organism>
<dbReference type="InterPro" id="IPR019888">
    <property type="entry name" value="Tscrpt_reg_AsnC-like"/>
</dbReference>
<dbReference type="SMART" id="SM00344">
    <property type="entry name" value="HTH_ASNC"/>
    <property type="match status" value="1"/>
</dbReference>
<reference evidence="5 6" key="1">
    <citation type="submission" date="2021-02" db="EMBL/GenBank/DDBJ databases">
        <title>Brevundimonas sp. CS1 genome sequence.</title>
        <authorList>
            <person name="Lee K."/>
            <person name="Choi Y.-J."/>
            <person name="Son H.-R."/>
        </authorList>
    </citation>
    <scope>NUCLEOTIDE SEQUENCE [LARGE SCALE GENOMIC DNA]</scope>
    <source>
        <strain evidence="5 6">CS1</strain>
    </source>
</reference>
<dbReference type="EMBL" id="CP070968">
    <property type="protein sequence ID" value="QSF54023.1"/>
    <property type="molecule type" value="Genomic_DNA"/>
</dbReference>
<evidence type="ECO:0000313" key="5">
    <source>
        <dbReference type="EMBL" id="QSF54023.1"/>
    </source>
</evidence>
<name>A0ABX7LMH6_9CAUL</name>
<evidence type="ECO:0000256" key="2">
    <source>
        <dbReference type="ARBA" id="ARBA00023125"/>
    </source>
</evidence>
<gene>
    <name evidence="5" type="ORF">JX001_14905</name>
</gene>
<dbReference type="Gene3D" id="3.30.70.920">
    <property type="match status" value="1"/>
</dbReference>
<dbReference type="PANTHER" id="PTHR30154:SF34">
    <property type="entry name" value="TRANSCRIPTIONAL REGULATOR AZLB"/>
    <property type="match status" value="1"/>
</dbReference>
<keyword evidence="1" id="KW-0805">Transcription regulation</keyword>
<dbReference type="InterPro" id="IPR036390">
    <property type="entry name" value="WH_DNA-bd_sf"/>
</dbReference>
<dbReference type="InterPro" id="IPR000485">
    <property type="entry name" value="AsnC-type_HTH_dom"/>
</dbReference>
<dbReference type="PRINTS" id="PR00033">
    <property type="entry name" value="HTHASNC"/>
</dbReference>
<dbReference type="Gene3D" id="1.10.10.10">
    <property type="entry name" value="Winged helix-like DNA-binding domain superfamily/Winged helix DNA-binding domain"/>
    <property type="match status" value="1"/>
</dbReference>
<sequence length="188" mass="21143">MRFPAIFRLNATEIVNGGSVMTNFVTLDDFDHNLLMRVRRNNLEPARVTAEAVGLSESAVLRRLRRLRAEGVIAADVAVIDPARVEPRIVLHVQVEMNTQDRKVMDAFQRAMKASSEVQGCWDVTGETDYLLTVAVRSMQDYEAFGIRELVPEKGVRGFKSMIVIREVVGFDPARAVLARRTVRTTAR</sequence>
<protein>
    <submittedName>
        <fullName evidence="5">Lrp/AsnC family transcriptional regulator</fullName>
    </submittedName>
</protein>
<evidence type="ECO:0000313" key="6">
    <source>
        <dbReference type="Proteomes" id="UP000662957"/>
    </source>
</evidence>
<evidence type="ECO:0000259" key="4">
    <source>
        <dbReference type="PROSITE" id="PS50956"/>
    </source>
</evidence>
<feature type="domain" description="HTH asnC-type" evidence="4">
    <location>
        <begin position="50"/>
        <end position="92"/>
    </location>
</feature>
<dbReference type="PROSITE" id="PS50956">
    <property type="entry name" value="HTH_ASNC_2"/>
    <property type="match status" value="1"/>
</dbReference>
<dbReference type="PANTHER" id="PTHR30154">
    <property type="entry name" value="LEUCINE-RESPONSIVE REGULATORY PROTEIN"/>
    <property type="match status" value="1"/>
</dbReference>
<keyword evidence="3" id="KW-0804">Transcription</keyword>
<accession>A0ABX7LMH6</accession>
<dbReference type="InterPro" id="IPR011008">
    <property type="entry name" value="Dimeric_a/b-barrel"/>
</dbReference>
<dbReference type="InterPro" id="IPR036388">
    <property type="entry name" value="WH-like_DNA-bd_sf"/>
</dbReference>
<proteinExistence type="predicted"/>
<evidence type="ECO:0000256" key="1">
    <source>
        <dbReference type="ARBA" id="ARBA00023015"/>
    </source>
</evidence>
<keyword evidence="6" id="KW-1185">Reference proteome</keyword>
<dbReference type="InterPro" id="IPR019887">
    <property type="entry name" value="Tscrpt_reg_AsnC/Lrp_C"/>
</dbReference>
<evidence type="ECO:0000256" key="3">
    <source>
        <dbReference type="ARBA" id="ARBA00023163"/>
    </source>
</evidence>
<dbReference type="Pfam" id="PF13404">
    <property type="entry name" value="HTH_AsnC-type"/>
    <property type="match status" value="1"/>
</dbReference>